<feature type="non-terminal residue" evidence="3">
    <location>
        <position position="1"/>
    </location>
</feature>
<dbReference type="GO" id="GO:0005525">
    <property type="term" value="F:GTP binding"/>
    <property type="evidence" value="ECO:0007669"/>
    <property type="project" value="InterPro"/>
</dbReference>
<organism evidence="3 4">
    <name type="scientific">Wuchereria bancrofti</name>
    <dbReference type="NCBI Taxonomy" id="6293"/>
    <lineage>
        <taxon>Eukaryota</taxon>
        <taxon>Metazoa</taxon>
        <taxon>Ecdysozoa</taxon>
        <taxon>Nematoda</taxon>
        <taxon>Chromadorea</taxon>
        <taxon>Rhabditida</taxon>
        <taxon>Spirurina</taxon>
        <taxon>Spiruromorpha</taxon>
        <taxon>Filarioidea</taxon>
        <taxon>Onchocercidae</taxon>
        <taxon>Wuchereria</taxon>
    </lineage>
</organism>
<dbReference type="Pfam" id="PF00071">
    <property type="entry name" value="Ras"/>
    <property type="match status" value="1"/>
</dbReference>
<comment type="similarity">
    <text evidence="1">Belongs to the small GTPase superfamily. RGK family.</text>
</comment>
<accession>J9EGQ8</accession>
<dbReference type="PANTHER" id="PTHR45775">
    <property type="entry name" value="RAD, GEM/KIR FAMILY MEMBER 2, ISOFORM C"/>
    <property type="match status" value="1"/>
</dbReference>
<evidence type="ECO:0008006" key="5">
    <source>
        <dbReference type="Google" id="ProtNLM"/>
    </source>
</evidence>
<dbReference type="Gene3D" id="3.40.50.300">
    <property type="entry name" value="P-loop containing nucleotide triphosphate hydrolases"/>
    <property type="match status" value="1"/>
</dbReference>
<dbReference type="GO" id="GO:0005246">
    <property type="term" value="F:calcium channel regulator activity"/>
    <property type="evidence" value="ECO:0007669"/>
    <property type="project" value="TreeGrafter"/>
</dbReference>
<comment type="caution">
    <text evidence="3">The sequence shown here is derived from an EMBL/GenBank/DDBJ whole genome shotgun (WGS) entry which is preliminary data.</text>
</comment>
<dbReference type="AlphaFoldDB" id="J9EGQ8"/>
<name>J9EGQ8_WUCBA</name>
<dbReference type="PANTHER" id="PTHR45775:SF11">
    <property type="entry name" value="GTP-BINDING PROTEIN GEM"/>
    <property type="match status" value="1"/>
</dbReference>
<dbReference type="GO" id="GO:0005886">
    <property type="term" value="C:plasma membrane"/>
    <property type="evidence" value="ECO:0007669"/>
    <property type="project" value="TreeGrafter"/>
</dbReference>
<dbReference type="SMART" id="SM00173">
    <property type="entry name" value="RAS"/>
    <property type="match status" value="1"/>
</dbReference>
<dbReference type="InterPro" id="IPR027417">
    <property type="entry name" value="P-loop_NTPase"/>
</dbReference>
<evidence type="ECO:0000256" key="2">
    <source>
        <dbReference type="ARBA" id="ARBA00022553"/>
    </source>
</evidence>
<dbReference type="InterPro" id="IPR051641">
    <property type="entry name" value="RGK_GTP-binding_reg"/>
</dbReference>
<dbReference type="GO" id="GO:0003924">
    <property type="term" value="F:GTPase activity"/>
    <property type="evidence" value="ECO:0007669"/>
    <property type="project" value="InterPro"/>
</dbReference>
<evidence type="ECO:0000313" key="4">
    <source>
        <dbReference type="Proteomes" id="UP000004810"/>
    </source>
</evidence>
<gene>
    <name evidence="3" type="ORF">WUBG_12905</name>
</gene>
<keyword evidence="2" id="KW-0597">Phosphoprotein</keyword>
<reference evidence="4" key="1">
    <citation type="submission" date="2012-08" db="EMBL/GenBank/DDBJ databases">
        <title>The Genome Sequence of Wuchereria bancrofti.</title>
        <authorList>
            <person name="Nutman T.B."/>
            <person name="Fink D.L."/>
            <person name="Russ C."/>
            <person name="Young S."/>
            <person name="Zeng Q."/>
            <person name="Koehrsen M."/>
            <person name="Alvarado L."/>
            <person name="Berlin A."/>
            <person name="Chapman S.B."/>
            <person name="Chen Z."/>
            <person name="Freedman E."/>
            <person name="Gellesch M."/>
            <person name="Goldberg J."/>
            <person name="Griggs A."/>
            <person name="Gujja S."/>
            <person name="Heilman E.R."/>
            <person name="Heiman D."/>
            <person name="Hepburn T."/>
            <person name="Howarth C."/>
            <person name="Jen D."/>
            <person name="Larson L."/>
            <person name="Lewis B."/>
            <person name="Mehta T."/>
            <person name="Park D."/>
            <person name="Pearson M."/>
            <person name="Roberts A."/>
            <person name="Saif S."/>
            <person name="Shea T."/>
            <person name="Shenoy N."/>
            <person name="Sisk P."/>
            <person name="Stolte C."/>
            <person name="Sykes S."/>
            <person name="Walk T."/>
            <person name="White J."/>
            <person name="Yandava C."/>
            <person name="Haas B."/>
            <person name="Henn M.R."/>
            <person name="Nusbaum C."/>
            <person name="Birren B."/>
        </authorList>
    </citation>
    <scope>NUCLEOTIDE SEQUENCE [LARGE SCALE GENOMIC DNA]</scope>
    <source>
        <strain evidence="4">NA</strain>
    </source>
</reference>
<sequence length="171" mass="19828">DCSWLDGKADIYLLVYSIDSKSSFKEVMNVVDCLRESESARHTPIVMAANKVDLERKRAVSKNSFAHYEVSVALNLDIDDLLVGLIAEIKHSLKSDLLDFCDDVKLSKENNDTEVIEEPSDFKAAIRRYSRRRRQQMGDISEKQANKCTHFKSNLVERFRNWRRLLPNLNY</sequence>
<dbReference type="SUPFAM" id="SSF52540">
    <property type="entry name" value="P-loop containing nucleoside triphosphate hydrolases"/>
    <property type="match status" value="1"/>
</dbReference>
<dbReference type="InterPro" id="IPR001806">
    <property type="entry name" value="Small_GTPase"/>
</dbReference>
<proteinExistence type="inferred from homology"/>
<dbReference type="EMBL" id="ADBV01009437">
    <property type="protein sequence ID" value="EJW76187.1"/>
    <property type="molecule type" value="Genomic_DNA"/>
</dbReference>
<evidence type="ECO:0000313" key="3">
    <source>
        <dbReference type="EMBL" id="EJW76187.1"/>
    </source>
</evidence>
<protein>
    <recommendedName>
        <fullName evidence="5">Ras family protein</fullName>
    </recommendedName>
</protein>
<evidence type="ECO:0000256" key="1">
    <source>
        <dbReference type="ARBA" id="ARBA00008846"/>
    </source>
</evidence>
<dbReference type="Proteomes" id="UP000004810">
    <property type="component" value="Unassembled WGS sequence"/>
</dbReference>